<dbReference type="GO" id="GO:0005886">
    <property type="term" value="C:plasma membrane"/>
    <property type="evidence" value="ECO:0007669"/>
    <property type="project" value="UniProtKB-SubCell"/>
</dbReference>
<evidence type="ECO:0000313" key="13">
    <source>
        <dbReference type="EMBL" id="ALS33114.1"/>
    </source>
</evidence>
<dbReference type="GO" id="GO:0000155">
    <property type="term" value="F:phosphorelay sensor kinase activity"/>
    <property type="evidence" value="ECO:0007669"/>
    <property type="project" value="InterPro"/>
</dbReference>
<keyword evidence="6 9" id="KW-1133">Transmembrane helix</keyword>
<feature type="transmembrane region" description="Helical" evidence="9">
    <location>
        <begin position="248"/>
        <end position="270"/>
    </location>
</feature>
<comment type="subcellular location">
    <subcellularLocation>
        <location evidence="1">Cell membrane</location>
        <topology evidence="1">Multi-pass membrane protein</topology>
    </subcellularLocation>
</comment>
<dbReference type="RefSeq" id="WP_058373442.1">
    <property type="nucleotide sequence ID" value="NZ_CP011034.1"/>
</dbReference>
<feature type="transmembrane region" description="Helical" evidence="9">
    <location>
        <begin position="21"/>
        <end position="41"/>
    </location>
</feature>
<feature type="transmembrane region" description="Helical" evidence="9">
    <location>
        <begin position="178"/>
        <end position="197"/>
    </location>
</feature>
<dbReference type="InterPro" id="IPR003594">
    <property type="entry name" value="HATPase_dom"/>
</dbReference>
<evidence type="ECO:0000259" key="10">
    <source>
        <dbReference type="Pfam" id="PF02518"/>
    </source>
</evidence>
<dbReference type="Proteomes" id="UP000065261">
    <property type="component" value="Chromosome I"/>
</dbReference>
<feature type="transmembrane region" description="Helical" evidence="9">
    <location>
        <begin position="282"/>
        <end position="302"/>
    </location>
</feature>
<dbReference type="PATRIC" id="fig|1315283.4.peg.1707"/>
<dbReference type="GO" id="GO:0046983">
    <property type="term" value="F:protein dimerization activity"/>
    <property type="evidence" value="ECO:0007669"/>
    <property type="project" value="InterPro"/>
</dbReference>
<dbReference type="Gene3D" id="3.30.565.10">
    <property type="entry name" value="Histidine kinase-like ATPase, C-terminal domain"/>
    <property type="match status" value="1"/>
</dbReference>
<evidence type="ECO:0000256" key="2">
    <source>
        <dbReference type="ARBA" id="ARBA00022475"/>
    </source>
</evidence>
<dbReference type="EMBL" id="CP011034">
    <property type="protein sequence ID" value="ALS33114.1"/>
    <property type="molecule type" value="Genomic_DNA"/>
</dbReference>
<dbReference type="PANTHER" id="PTHR24421:SF58">
    <property type="entry name" value="SIGNAL TRANSDUCTION HISTIDINE-PROTEIN KINASE_PHOSPHATASE UHPB"/>
    <property type="match status" value="1"/>
</dbReference>
<accession>A0A0U2WIM5</accession>
<feature type="transmembrane region" description="Helical" evidence="9">
    <location>
        <begin position="53"/>
        <end position="70"/>
    </location>
</feature>
<dbReference type="InterPro" id="IPR036890">
    <property type="entry name" value="HATPase_C_sf"/>
</dbReference>
<keyword evidence="5 13" id="KW-0418">Kinase</keyword>
<dbReference type="InterPro" id="IPR050482">
    <property type="entry name" value="Sensor_HK_TwoCompSys"/>
</dbReference>
<dbReference type="Pfam" id="PF02518">
    <property type="entry name" value="HATPase_c"/>
    <property type="match status" value="1"/>
</dbReference>
<proteinExistence type="predicted"/>
<dbReference type="Pfam" id="PF05231">
    <property type="entry name" value="MASE1"/>
    <property type="match status" value="1"/>
</dbReference>
<dbReference type="InterPro" id="IPR007895">
    <property type="entry name" value="MASE1"/>
</dbReference>
<evidence type="ECO:0000256" key="1">
    <source>
        <dbReference type="ARBA" id="ARBA00004651"/>
    </source>
</evidence>
<gene>
    <name evidence="13" type="primary">uhpB</name>
    <name evidence="13" type="ORF">PTRA_a1980</name>
</gene>
<dbReference type="OrthoDB" id="9797605at2"/>
<keyword evidence="7" id="KW-0902">Two-component regulatory system</keyword>
<organism evidence="13">
    <name type="scientific">Pseudoalteromonas translucida KMM 520</name>
    <dbReference type="NCBI Taxonomy" id="1315283"/>
    <lineage>
        <taxon>Bacteria</taxon>
        <taxon>Pseudomonadati</taxon>
        <taxon>Pseudomonadota</taxon>
        <taxon>Gammaproteobacteria</taxon>
        <taxon>Alteromonadales</taxon>
        <taxon>Pseudoalteromonadaceae</taxon>
        <taxon>Pseudoalteromonas</taxon>
    </lineage>
</organism>
<reference evidence="13 14" key="1">
    <citation type="submission" date="2015-03" db="EMBL/GenBank/DDBJ databases">
        <authorList>
            <person name="Murphy D."/>
        </authorList>
    </citation>
    <scope>NUCLEOTIDE SEQUENCE [LARGE SCALE GENOMIC DNA]</scope>
    <source>
        <strain evidence="13 14">KMM 520</strain>
    </source>
</reference>
<feature type="transmembrane region" description="Helical" evidence="9">
    <location>
        <begin position="136"/>
        <end position="158"/>
    </location>
</feature>
<evidence type="ECO:0000259" key="12">
    <source>
        <dbReference type="Pfam" id="PF07730"/>
    </source>
</evidence>
<evidence type="ECO:0000256" key="8">
    <source>
        <dbReference type="ARBA" id="ARBA00023136"/>
    </source>
</evidence>
<evidence type="ECO:0000256" key="5">
    <source>
        <dbReference type="ARBA" id="ARBA00022777"/>
    </source>
</evidence>
<evidence type="ECO:0000313" key="14">
    <source>
        <dbReference type="Proteomes" id="UP000065261"/>
    </source>
</evidence>
<dbReference type="InterPro" id="IPR011712">
    <property type="entry name" value="Sig_transdc_His_kin_sub3_dim/P"/>
</dbReference>
<dbReference type="Pfam" id="PF07730">
    <property type="entry name" value="HisKA_3"/>
    <property type="match status" value="1"/>
</dbReference>
<evidence type="ECO:0000259" key="11">
    <source>
        <dbReference type="Pfam" id="PF05231"/>
    </source>
</evidence>
<dbReference type="PANTHER" id="PTHR24421">
    <property type="entry name" value="NITRATE/NITRITE SENSOR PROTEIN NARX-RELATED"/>
    <property type="match status" value="1"/>
</dbReference>
<feature type="transmembrane region" description="Helical" evidence="9">
    <location>
        <begin position="209"/>
        <end position="228"/>
    </location>
</feature>
<evidence type="ECO:0000256" key="7">
    <source>
        <dbReference type="ARBA" id="ARBA00023012"/>
    </source>
</evidence>
<evidence type="ECO:0000256" key="3">
    <source>
        <dbReference type="ARBA" id="ARBA00022679"/>
    </source>
</evidence>
<dbReference type="SUPFAM" id="SSF55874">
    <property type="entry name" value="ATPase domain of HSP90 chaperone/DNA topoisomerase II/histidine kinase"/>
    <property type="match status" value="1"/>
</dbReference>
<feature type="domain" description="Signal transduction histidine kinase subgroup 3 dimerisation and phosphoacceptor" evidence="12">
    <location>
        <begin position="340"/>
        <end position="404"/>
    </location>
</feature>
<dbReference type="KEGG" id="ptn:PTRA_a1980"/>
<feature type="domain" description="Histidine kinase/HSP90-like ATPase" evidence="10">
    <location>
        <begin position="444"/>
        <end position="530"/>
    </location>
</feature>
<dbReference type="Gene3D" id="1.20.5.1930">
    <property type="match status" value="1"/>
</dbReference>
<keyword evidence="4 9" id="KW-0812">Transmembrane</keyword>
<evidence type="ECO:0000256" key="4">
    <source>
        <dbReference type="ARBA" id="ARBA00022692"/>
    </source>
</evidence>
<sequence>MSLLSLSPSFSFFITIAFKQVTKQLLVGLVYFVIFSATFWLSKNLETVPESSAIFIPAGIKIAFFLLLPTKYWLTLWVTSRLLAAFIGAFNNEVLALTQWDFNLFHGFWQEFCFVALIYILKNSRWPPSINDSQGILSLILLAVASTSIKWFLFASAFEFTNILVATELLQYQLNMCLGDITGTLLVTPLMMLIFSVRHKLNKSLLLKMMHLGAALLCLLLIVSFVYALRPDTYPLLRLASLLPIIWFSYRFGSLGAVTSATLINSLIILEASFTHAPENTYISQLFILANAITSMVLGAAITELKRKNNELYKTNQELRKQLTKNTHLAAKMVSVQENERKHLSQELHDELGQNLTALKTDLSILSHMSNKDTQSFVKSLKTNANTMYDSVYQLMHYLRPRELDELGLNKAITAGRLKSLLQKAKINFQADFKTHKGLSKDHEIAIYRICQEAVTNCVKHSNASKMHIELVTDNNFITLTISDNGSLATPANNSGNYGLAFIEERAMALGGTFEVCVKNGFTIKVKLPFYFD</sequence>
<protein>
    <submittedName>
        <fullName evidence="13">Two-component system, NarL family, sensor histidine kinase UhpB</fullName>
    </submittedName>
</protein>
<evidence type="ECO:0000256" key="9">
    <source>
        <dbReference type="SAM" id="Phobius"/>
    </source>
</evidence>
<keyword evidence="8 9" id="KW-0472">Membrane</keyword>
<evidence type="ECO:0000256" key="6">
    <source>
        <dbReference type="ARBA" id="ARBA00022989"/>
    </source>
</evidence>
<feature type="transmembrane region" description="Helical" evidence="9">
    <location>
        <begin position="106"/>
        <end position="124"/>
    </location>
</feature>
<feature type="domain" description="MASE1" evidence="11">
    <location>
        <begin position="31"/>
        <end position="305"/>
    </location>
</feature>
<dbReference type="AlphaFoldDB" id="A0A0U2WIM5"/>
<keyword evidence="3" id="KW-0808">Transferase</keyword>
<name>A0A0U2WIM5_9GAMM</name>
<dbReference type="CDD" id="cd16917">
    <property type="entry name" value="HATPase_UhpB-NarQ-NarX-like"/>
    <property type="match status" value="1"/>
</dbReference>
<keyword evidence="2" id="KW-1003">Cell membrane</keyword>